<evidence type="ECO:0000313" key="3">
    <source>
        <dbReference type="EMBL" id="KAF1019462.1"/>
    </source>
</evidence>
<protein>
    <submittedName>
        <fullName evidence="3">Paraquat-inducible protein A</fullName>
    </submittedName>
</protein>
<evidence type="ECO:0000256" key="2">
    <source>
        <dbReference type="SAM" id="Phobius"/>
    </source>
</evidence>
<name>A0A7V8FLS2_9BURK</name>
<proteinExistence type="predicted"/>
<keyword evidence="2" id="KW-0812">Transmembrane</keyword>
<keyword evidence="2" id="KW-1133">Transmembrane helix</keyword>
<dbReference type="Proteomes" id="UP000461670">
    <property type="component" value="Unassembled WGS sequence"/>
</dbReference>
<feature type="region of interest" description="Disordered" evidence="1">
    <location>
        <begin position="76"/>
        <end position="113"/>
    </location>
</feature>
<dbReference type="EMBL" id="WNDQ01000055">
    <property type="protein sequence ID" value="KAF1019462.1"/>
    <property type="molecule type" value="Genomic_DNA"/>
</dbReference>
<comment type="caution">
    <text evidence="3">The sequence shown here is derived from an EMBL/GenBank/DDBJ whole genome shotgun (WGS) entry which is preliminary data.</text>
</comment>
<keyword evidence="2" id="KW-0472">Membrane</keyword>
<dbReference type="InterPro" id="IPR007498">
    <property type="entry name" value="PqiA-like"/>
</dbReference>
<sequence length="113" mass="12111">MKRGQDHQARARLYRFIEFIGQWSMLDIFVVLLLAALVNFQGLMQVTAGYGAIAFGLTVGLTMLAAQSFDPRLIWDGQPGAGTPMASAPQPGDPVFQDHDRAAGPGEVHAGQG</sequence>
<gene>
    <name evidence="3" type="primary">pqiA</name>
    <name evidence="3" type="ORF">GAK30_03125</name>
</gene>
<evidence type="ECO:0000313" key="4">
    <source>
        <dbReference type="Proteomes" id="UP000461670"/>
    </source>
</evidence>
<dbReference type="AlphaFoldDB" id="A0A7V8FLS2"/>
<feature type="transmembrane region" description="Helical" evidence="2">
    <location>
        <begin position="20"/>
        <end position="40"/>
    </location>
</feature>
<feature type="transmembrane region" description="Helical" evidence="2">
    <location>
        <begin position="46"/>
        <end position="66"/>
    </location>
</feature>
<organism evidence="3 4">
    <name type="scientific">Paracidovorax wautersii</name>
    <dbReference type="NCBI Taxonomy" id="1177982"/>
    <lineage>
        <taxon>Bacteria</taxon>
        <taxon>Pseudomonadati</taxon>
        <taxon>Pseudomonadota</taxon>
        <taxon>Betaproteobacteria</taxon>
        <taxon>Burkholderiales</taxon>
        <taxon>Comamonadaceae</taxon>
        <taxon>Paracidovorax</taxon>
    </lineage>
</organism>
<dbReference type="Pfam" id="PF04403">
    <property type="entry name" value="PqiA"/>
    <property type="match status" value="1"/>
</dbReference>
<evidence type="ECO:0000256" key="1">
    <source>
        <dbReference type="SAM" id="MobiDB-lite"/>
    </source>
</evidence>
<reference evidence="4" key="1">
    <citation type="journal article" date="2020" name="MBio">
        <title>Horizontal gene transfer to a defensive symbiont with a reduced genome amongst a multipartite beetle microbiome.</title>
        <authorList>
            <person name="Waterworth S.C."/>
            <person name="Florez L.V."/>
            <person name="Rees E.R."/>
            <person name="Hertweck C."/>
            <person name="Kaltenpoth M."/>
            <person name="Kwan J.C."/>
        </authorList>
    </citation>
    <scope>NUCLEOTIDE SEQUENCE [LARGE SCALE GENOMIC DNA]</scope>
</reference>
<accession>A0A7V8FLS2</accession>